<evidence type="ECO:0000313" key="2">
    <source>
        <dbReference type="Proteomes" id="UP001153334"/>
    </source>
</evidence>
<comment type="caution">
    <text evidence="1">The sequence shown here is derived from an EMBL/GenBank/DDBJ whole genome shotgun (WGS) entry which is preliminary data.</text>
</comment>
<dbReference type="Proteomes" id="UP001153334">
    <property type="component" value="Unassembled WGS sequence"/>
</dbReference>
<proteinExistence type="predicted"/>
<accession>A0ACC2IZS9</accession>
<dbReference type="EMBL" id="JAPESX010000555">
    <property type="protein sequence ID" value="KAJ8120735.1"/>
    <property type="molecule type" value="Genomic_DNA"/>
</dbReference>
<name>A0ACC2IZS9_9PEZI</name>
<reference evidence="1" key="1">
    <citation type="submission" date="2022-11" db="EMBL/GenBank/DDBJ databases">
        <title>Genome Sequence of Nemania bipapillata.</title>
        <authorList>
            <person name="Buettner E."/>
        </authorList>
    </citation>
    <scope>NUCLEOTIDE SEQUENCE</scope>
    <source>
        <strain evidence="1">CP14</strain>
    </source>
</reference>
<gene>
    <name evidence="1" type="ORF">ONZ43_g2632</name>
</gene>
<sequence length="147" mass="17219">MSSFTDEDRTRLHPLYRAVMINTGRLLNPRERNEIRGYVAVQYLAARRIIIDWLAFVRCRVDDAHRVIANRDFHFQATMFHTNQLLDINHASDNNIMGFVCASIRLDLATQPEFVATLGVMLNIMNNYNEQRDNNHEHEHDNHGENE</sequence>
<evidence type="ECO:0000313" key="1">
    <source>
        <dbReference type="EMBL" id="KAJ8120735.1"/>
    </source>
</evidence>
<protein>
    <submittedName>
        <fullName evidence="1">Uncharacterized protein</fullName>
    </submittedName>
</protein>
<keyword evidence="2" id="KW-1185">Reference proteome</keyword>
<organism evidence="1 2">
    <name type="scientific">Nemania bipapillata</name>
    <dbReference type="NCBI Taxonomy" id="110536"/>
    <lineage>
        <taxon>Eukaryota</taxon>
        <taxon>Fungi</taxon>
        <taxon>Dikarya</taxon>
        <taxon>Ascomycota</taxon>
        <taxon>Pezizomycotina</taxon>
        <taxon>Sordariomycetes</taxon>
        <taxon>Xylariomycetidae</taxon>
        <taxon>Xylariales</taxon>
        <taxon>Xylariaceae</taxon>
        <taxon>Nemania</taxon>
    </lineage>
</organism>